<evidence type="ECO:0000256" key="1">
    <source>
        <dbReference type="ARBA" id="ARBA00022435"/>
    </source>
</evidence>
<dbReference type="Proteomes" id="UP000265581">
    <property type="component" value="Unassembled WGS sequence"/>
</dbReference>
<keyword evidence="6 9" id="KW-0560">Oxidoreductase</keyword>
<keyword evidence="2 9" id="KW-0816">Tricarboxylic acid cycle</keyword>
<feature type="binding site" evidence="11">
    <location>
        <begin position="130"/>
        <end position="137"/>
    </location>
    <ligand>
        <name>substrate</name>
    </ligand>
</feature>
<dbReference type="InterPro" id="IPR004436">
    <property type="entry name" value="Isocitrate_DH_NADP_mono"/>
</dbReference>
<dbReference type="RefSeq" id="WP_119702412.1">
    <property type="nucleotide sequence ID" value="NZ_JBHSOI010000001.1"/>
</dbReference>
<dbReference type="Pfam" id="PF03971">
    <property type="entry name" value="IDH"/>
    <property type="match status" value="1"/>
</dbReference>
<evidence type="ECO:0000256" key="7">
    <source>
        <dbReference type="ARBA" id="ARBA00023554"/>
    </source>
</evidence>
<evidence type="ECO:0000256" key="5">
    <source>
        <dbReference type="ARBA" id="ARBA00022857"/>
    </source>
</evidence>
<gene>
    <name evidence="14" type="ORF">DX116_01160</name>
</gene>
<evidence type="ECO:0000256" key="12">
    <source>
        <dbReference type="PIRSR" id="PIRSR009407-3"/>
    </source>
</evidence>
<reference evidence="14 15" key="1">
    <citation type="submission" date="2018-08" db="EMBL/GenBank/DDBJ databases">
        <title>Aeromicrobium sp. M2KJ-4, whole genome shotgun sequence.</title>
        <authorList>
            <person name="Tuo L."/>
        </authorList>
    </citation>
    <scope>NUCLEOTIDE SEQUENCE [LARGE SCALE GENOMIC DNA]</scope>
    <source>
        <strain evidence="14 15">M2KJ-4</strain>
    </source>
</reference>
<feature type="binding site" evidence="13">
    <location>
        <position position="133"/>
    </location>
    <ligand>
        <name>NADP(+)</name>
        <dbReference type="ChEBI" id="CHEBI:58349"/>
    </ligand>
</feature>
<evidence type="ECO:0000313" key="15">
    <source>
        <dbReference type="Proteomes" id="UP000265581"/>
    </source>
</evidence>
<evidence type="ECO:0000256" key="10">
    <source>
        <dbReference type="PIRSR" id="PIRSR009407-1"/>
    </source>
</evidence>
<feature type="binding site" evidence="12">
    <location>
        <position position="544"/>
    </location>
    <ligand>
        <name>Mg(2+)</name>
        <dbReference type="ChEBI" id="CHEBI:18420"/>
    </ligand>
</feature>
<feature type="binding site" evidence="13">
    <location>
        <position position="645"/>
    </location>
    <ligand>
        <name>NADP(+)</name>
        <dbReference type="ChEBI" id="CHEBI:58349"/>
    </ligand>
</feature>
<feature type="binding site" evidence="11">
    <location>
        <position position="143"/>
    </location>
    <ligand>
        <name>D-threo-isocitrate</name>
        <dbReference type="ChEBI" id="CHEBI:15562"/>
    </ligand>
</feature>
<dbReference type="PIRSF" id="PIRSF009407">
    <property type="entry name" value="IDH_monmr"/>
    <property type="match status" value="1"/>
</dbReference>
<dbReference type="AlphaFoldDB" id="A0A371PA06"/>
<comment type="caution">
    <text evidence="14">The sequence shown here is derived from an EMBL/GenBank/DDBJ whole genome shotgun (WGS) entry which is preliminary data.</text>
</comment>
<protein>
    <recommendedName>
        <fullName evidence="9">Isocitrate dehydrogenase [NADP]</fullName>
        <ecNumber evidence="9">1.1.1.42</ecNumber>
    </recommendedName>
    <alternativeName>
        <fullName evidence="9">Oxalosuccinate decarboxylase</fullName>
    </alternativeName>
</protein>
<evidence type="ECO:0000313" key="14">
    <source>
        <dbReference type="EMBL" id="REK72280.1"/>
    </source>
</evidence>
<comment type="cofactor">
    <cofactor evidence="12">
        <name>Mg(2+)</name>
        <dbReference type="ChEBI" id="CHEBI:18420"/>
    </cofactor>
    <cofactor evidence="12">
        <name>Mn(2+)</name>
        <dbReference type="ChEBI" id="CHEBI:29035"/>
    </cofactor>
    <text evidence="12">Binds 1 Mg(2+) or Mn(2+) ion per subunit.</text>
</comment>
<dbReference type="EC" id="1.1.1.42" evidence="9"/>
<feature type="binding site" evidence="13">
    <location>
        <position position="585"/>
    </location>
    <ligand>
        <name>NADP(+)</name>
        <dbReference type="ChEBI" id="CHEBI:58349"/>
    </ligand>
</feature>
<keyword evidence="3 12" id="KW-0479">Metal-binding</keyword>
<evidence type="ECO:0000256" key="9">
    <source>
        <dbReference type="PIRNR" id="PIRNR009407"/>
    </source>
</evidence>
<dbReference type="GO" id="GO:0004450">
    <property type="term" value="F:isocitrate dehydrogenase (NADP+) activity"/>
    <property type="evidence" value="ECO:0007669"/>
    <property type="project" value="UniProtKB-EC"/>
</dbReference>
<keyword evidence="1 9" id="KW-0329">Glyoxylate bypass</keyword>
<evidence type="ECO:0000256" key="6">
    <source>
        <dbReference type="ARBA" id="ARBA00023002"/>
    </source>
</evidence>
<feature type="binding site" evidence="12">
    <location>
        <position position="548"/>
    </location>
    <ligand>
        <name>Mg(2+)</name>
        <dbReference type="ChEBI" id="CHEBI:18420"/>
    </ligand>
</feature>
<dbReference type="GO" id="GO:0006097">
    <property type="term" value="P:glyoxylate cycle"/>
    <property type="evidence" value="ECO:0007669"/>
    <property type="project" value="UniProtKB-KW"/>
</dbReference>
<keyword evidence="4 12" id="KW-0460">Magnesium</keyword>
<feature type="site" description="Critical for catalysis" evidence="10">
    <location>
        <position position="253"/>
    </location>
</feature>
<feature type="binding site" evidence="11">
    <location>
        <position position="543"/>
    </location>
    <ligand>
        <name>D-threo-isocitrate</name>
        <dbReference type="ChEBI" id="CHEBI:15562"/>
    </ligand>
</feature>
<feature type="binding site" evidence="12">
    <location>
        <position position="346"/>
    </location>
    <ligand>
        <name>Mg(2+)</name>
        <dbReference type="ChEBI" id="CHEBI:18420"/>
    </ligand>
</feature>
<feature type="site" description="Critical for catalysis" evidence="10">
    <location>
        <position position="416"/>
    </location>
</feature>
<dbReference type="OrthoDB" id="9807643at2"/>
<evidence type="ECO:0000256" key="13">
    <source>
        <dbReference type="PIRSR" id="PIRSR009407-4"/>
    </source>
</evidence>
<accession>A0A371PA06</accession>
<dbReference type="GO" id="GO:0046872">
    <property type="term" value="F:metal ion binding"/>
    <property type="evidence" value="ECO:0007669"/>
    <property type="project" value="UniProtKB-KW"/>
</dbReference>
<evidence type="ECO:0000256" key="4">
    <source>
        <dbReference type="ARBA" id="ARBA00022842"/>
    </source>
</evidence>
<dbReference type="GO" id="GO:0006099">
    <property type="term" value="P:tricarboxylic acid cycle"/>
    <property type="evidence" value="ECO:0007669"/>
    <property type="project" value="UniProtKB-KW"/>
</dbReference>
<dbReference type="NCBIfam" id="TIGR00178">
    <property type="entry name" value="monomer_idh"/>
    <property type="match status" value="1"/>
</dbReference>
<comment type="catalytic activity">
    <reaction evidence="7 9">
        <text>D-threo-isocitrate + NADP(+) = 2-oxoglutarate + CO2 + NADPH</text>
        <dbReference type="Rhea" id="RHEA:19629"/>
        <dbReference type="ChEBI" id="CHEBI:15562"/>
        <dbReference type="ChEBI" id="CHEBI:16526"/>
        <dbReference type="ChEBI" id="CHEBI:16810"/>
        <dbReference type="ChEBI" id="CHEBI:57783"/>
        <dbReference type="ChEBI" id="CHEBI:58349"/>
        <dbReference type="EC" id="1.1.1.42"/>
    </reaction>
</comment>
<sequence length="741" mass="79186">MAKIIYTHTDEAPALATYSFLPVIEAYASTAGVEVETRDISLAGRIIALFGDRLTPEQQIGDALAELGELAKKPEANIIKLPNISASVPQLKAAIAELQGQGYDLPDYPDDPQTDADKDVRARYDKVKGSAVNPVLREGNSDRRAPLSVKNYARKHPHSMGAWSSDSKTNVATMGENDFFSNEKSVVIDADTTISIQHVDADGTATELKAAFPVLAGEIVDGTVLRAAALDAFLAEQVARAKAEGVLFSVHLKATMMKVSDPIIFGHVVKAFFADVFERFGADLEAAGLSASNGLGGILAGLDTLPNGAEIKAAFEQGIAEGPALAMVDSDKGITNLHVPSDVIVDASMPAMIRTSGHMWGPDGNEADTLAVIPDSSYAGVYQTVIDDCRAHGAYDPTTMGSVPNVGLMAQAAEEYGSHDKTFEISAPGTVQVVDAAGTVLIEHSVETGDIWRACQTKDVPVRDWVKLAVTRARASDTPAIFWLDETRAHDANLIAKVNAYLPEHDTDGLTIEIMAPAEATQYSIDRIRKGEDTISVTGNVLRDYNTDLFPILELGTSAKMLSIVPLINGGGLFETGAGGSAPKHVQQLVKEDYLRWDSLGEFLALASSFEHMATTTDNARAQILADTLDRATGTFLDENKSPGRKLGTIDNRGSHFYLSLYWAQELAKQTEDADLAAAFADVAGELASNEQTIVDELLAVQGKPADIGGYFHPDSEKVNAVMRPSGTFTKVLADLQSRVV</sequence>
<dbReference type="SUPFAM" id="SSF53659">
    <property type="entry name" value="Isocitrate/Isopropylmalate dehydrogenase-like"/>
    <property type="match status" value="1"/>
</dbReference>
<evidence type="ECO:0000256" key="2">
    <source>
        <dbReference type="ARBA" id="ARBA00022532"/>
    </source>
</evidence>
<feature type="binding site" evidence="13">
    <location>
        <begin position="596"/>
        <end position="598"/>
    </location>
    <ligand>
        <name>NADP(+)</name>
        <dbReference type="ChEBI" id="CHEBI:58349"/>
    </ligand>
</feature>
<evidence type="ECO:0000256" key="8">
    <source>
        <dbReference type="ARBA" id="ARBA00046318"/>
    </source>
</evidence>
<feature type="binding site" evidence="13">
    <location>
        <begin position="580"/>
        <end position="581"/>
    </location>
    <ligand>
        <name>NADP(+)</name>
        <dbReference type="ChEBI" id="CHEBI:58349"/>
    </ligand>
</feature>
<proteinExistence type="inferred from homology"/>
<name>A0A371PA06_9ACTN</name>
<dbReference type="PANTHER" id="PTHR36999:SF1">
    <property type="entry name" value="ISOCITRATE DEHYDROGENASE (NADP(+))"/>
    <property type="match status" value="1"/>
</dbReference>
<evidence type="ECO:0000256" key="11">
    <source>
        <dbReference type="PIRSR" id="PIRSR009407-2"/>
    </source>
</evidence>
<organism evidence="14 15">
    <name type="scientific">Aeromicrobium endophyticum</name>
    <dbReference type="NCBI Taxonomy" id="2292704"/>
    <lineage>
        <taxon>Bacteria</taxon>
        <taxon>Bacillati</taxon>
        <taxon>Actinomycetota</taxon>
        <taxon>Actinomycetes</taxon>
        <taxon>Propionibacteriales</taxon>
        <taxon>Nocardioidaceae</taxon>
        <taxon>Aeromicrobium</taxon>
    </lineage>
</organism>
<keyword evidence="15" id="KW-1185">Reference proteome</keyword>
<keyword evidence="5 9" id="KW-0521">NADP</keyword>
<evidence type="ECO:0000256" key="3">
    <source>
        <dbReference type="ARBA" id="ARBA00022723"/>
    </source>
</evidence>
<dbReference type="EMBL" id="QUBR01000001">
    <property type="protein sequence ID" value="REK72280.1"/>
    <property type="molecule type" value="Genomic_DNA"/>
</dbReference>
<comment type="similarity">
    <text evidence="8 9">Belongs to the monomeric-type IDH family.</text>
</comment>
<dbReference type="PANTHER" id="PTHR36999">
    <property type="entry name" value="ISOCITRATE DEHYDROGENASE [NADP]"/>
    <property type="match status" value="1"/>
</dbReference>
<feature type="binding site" evidence="13">
    <location>
        <begin position="80"/>
        <end position="85"/>
    </location>
    <ligand>
        <name>NADP(+)</name>
        <dbReference type="ChEBI" id="CHEBI:58349"/>
    </ligand>
</feature>